<accession>A0A1E3W8S6</accession>
<dbReference type="InterPro" id="IPR003439">
    <property type="entry name" value="ABC_transporter-like_ATP-bd"/>
</dbReference>
<dbReference type="GO" id="GO:0140359">
    <property type="term" value="F:ABC-type transporter activity"/>
    <property type="evidence" value="ECO:0007669"/>
    <property type="project" value="InterPro"/>
</dbReference>
<keyword evidence="3" id="KW-0067">ATP-binding</keyword>
<keyword evidence="2" id="KW-0547">Nucleotide-binding</keyword>
<evidence type="ECO:0000313" key="6">
    <source>
        <dbReference type="Proteomes" id="UP000095042"/>
    </source>
</evidence>
<dbReference type="AlphaFoldDB" id="A0A1E3W8S6"/>
<reference evidence="5 6" key="1">
    <citation type="journal article" date="2016" name="Environ. Microbiol.">
        <title>New Methyloceanibacter diversity from North Sea sediments includes methanotroph containing solely the soluble methane monooxygenase.</title>
        <authorList>
            <person name="Vekeman B."/>
            <person name="Kerckhof F.M."/>
            <person name="Cremers G."/>
            <person name="de Vos P."/>
            <person name="Vandamme P."/>
            <person name="Boon N."/>
            <person name="Op den Camp H.J."/>
            <person name="Heylen K."/>
        </authorList>
    </citation>
    <scope>NUCLEOTIDE SEQUENCE [LARGE SCALE GENOMIC DNA]</scope>
    <source>
        <strain evidence="5 6">R-67177</strain>
    </source>
</reference>
<dbReference type="SUPFAM" id="SSF52540">
    <property type="entry name" value="P-loop containing nucleoside triphosphate hydrolases"/>
    <property type="match status" value="1"/>
</dbReference>
<dbReference type="PANTHER" id="PTHR46743">
    <property type="entry name" value="TEICHOIC ACIDS EXPORT ATP-BINDING PROTEIN TAGH"/>
    <property type="match status" value="1"/>
</dbReference>
<organism evidence="5 6">
    <name type="scientific">Methyloceanibacter marginalis</name>
    <dbReference type="NCBI Taxonomy" id="1774971"/>
    <lineage>
        <taxon>Bacteria</taxon>
        <taxon>Pseudomonadati</taxon>
        <taxon>Pseudomonadota</taxon>
        <taxon>Alphaproteobacteria</taxon>
        <taxon>Hyphomicrobiales</taxon>
        <taxon>Hyphomicrobiaceae</taxon>
        <taxon>Methyloceanibacter</taxon>
    </lineage>
</organism>
<name>A0A1E3W8S6_9HYPH</name>
<evidence type="ECO:0000313" key="5">
    <source>
        <dbReference type="EMBL" id="ODS02228.1"/>
    </source>
</evidence>
<proteinExistence type="inferred from homology"/>
<dbReference type="Gene3D" id="3.40.50.300">
    <property type="entry name" value="P-loop containing nucleotide triphosphate hydrolases"/>
    <property type="match status" value="1"/>
</dbReference>
<sequence length="258" mass="28555">MHFSIPSATRIDKSLRRNPIAAVRNLVTRGKSRRFKPLLHDMSFEFRAGDRVGLIGQNGAGKTTLLRLLAGVLVPSAGGLEIRGVTQNLLNVSMGMQSDATGLENIYLRGYSAGLSGQEITRRIPEILEFSELEPVIHDPVRTYSSGMRMRLAFAVATSAKPEILLLDEWISAGDRFFVERSRERLRSHINSSEILVFASHNPQTLKELCSRGLVLKNGSVVFDGDIEAALAFYESDDYQAIELPARGESRKGAKRAR</sequence>
<dbReference type="PROSITE" id="PS50893">
    <property type="entry name" value="ABC_TRANSPORTER_2"/>
    <property type="match status" value="1"/>
</dbReference>
<dbReference type="InterPro" id="IPR015860">
    <property type="entry name" value="ABC_transpr_TagH-like"/>
</dbReference>
<evidence type="ECO:0000256" key="2">
    <source>
        <dbReference type="ARBA" id="ARBA00022741"/>
    </source>
</evidence>
<keyword evidence="6" id="KW-1185">Reference proteome</keyword>
<dbReference type="GO" id="GO:0005524">
    <property type="term" value="F:ATP binding"/>
    <property type="evidence" value="ECO:0007669"/>
    <property type="project" value="UniProtKB-KW"/>
</dbReference>
<evidence type="ECO:0000259" key="4">
    <source>
        <dbReference type="PROSITE" id="PS50893"/>
    </source>
</evidence>
<comment type="caution">
    <text evidence="5">The sequence shown here is derived from an EMBL/GenBank/DDBJ whole genome shotgun (WGS) entry which is preliminary data.</text>
</comment>
<feature type="domain" description="ABC transporter" evidence="4">
    <location>
        <begin position="21"/>
        <end position="243"/>
    </location>
</feature>
<dbReference type="GO" id="GO:0016887">
    <property type="term" value="F:ATP hydrolysis activity"/>
    <property type="evidence" value="ECO:0007669"/>
    <property type="project" value="InterPro"/>
</dbReference>
<dbReference type="Proteomes" id="UP000095042">
    <property type="component" value="Unassembled WGS sequence"/>
</dbReference>
<evidence type="ECO:0000256" key="3">
    <source>
        <dbReference type="ARBA" id="ARBA00022840"/>
    </source>
</evidence>
<dbReference type="CDD" id="cd03220">
    <property type="entry name" value="ABC_KpsT_Wzt"/>
    <property type="match status" value="1"/>
</dbReference>
<dbReference type="PANTHER" id="PTHR46743:SF3">
    <property type="entry name" value="ABC-TYPE POLYSACCHARIDE_POLYOL PHOSPHATE TRANSPORT SYSTEM, ATPASE COMPONENT"/>
    <property type="match status" value="1"/>
</dbReference>
<gene>
    <name evidence="5" type="ORF">AUC71_02015</name>
</gene>
<dbReference type="GO" id="GO:0016020">
    <property type="term" value="C:membrane"/>
    <property type="evidence" value="ECO:0007669"/>
    <property type="project" value="InterPro"/>
</dbReference>
<dbReference type="InterPro" id="IPR050683">
    <property type="entry name" value="Bact_Polysacc_Export_ATP-bd"/>
</dbReference>
<dbReference type="PROSITE" id="PS00211">
    <property type="entry name" value="ABC_TRANSPORTER_1"/>
    <property type="match status" value="1"/>
</dbReference>
<dbReference type="SMART" id="SM00382">
    <property type="entry name" value="AAA"/>
    <property type="match status" value="1"/>
</dbReference>
<dbReference type="Pfam" id="PF00005">
    <property type="entry name" value="ABC_tran"/>
    <property type="match status" value="1"/>
</dbReference>
<dbReference type="InterPro" id="IPR003593">
    <property type="entry name" value="AAA+_ATPase"/>
</dbReference>
<dbReference type="InterPro" id="IPR027417">
    <property type="entry name" value="P-loop_NTPase"/>
</dbReference>
<protein>
    <recommendedName>
        <fullName evidence="4">ABC transporter domain-containing protein</fullName>
    </recommendedName>
</protein>
<comment type="similarity">
    <text evidence="1">Belongs to the ABC transporter superfamily.</text>
</comment>
<dbReference type="InterPro" id="IPR017871">
    <property type="entry name" value="ABC_transporter-like_CS"/>
</dbReference>
<dbReference type="EMBL" id="LPWD01000368">
    <property type="protein sequence ID" value="ODS02228.1"/>
    <property type="molecule type" value="Genomic_DNA"/>
</dbReference>
<evidence type="ECO:0000256" key="1">
    <source>
        <dbReference type="ARBA" id="ARBA00005417"/>
    </source>
</evidence>